<dbReference type="AlphaFoldDB" id="A0A022RM67"/>
<dbReference type="EMBL" id="KI630433">
    <property type="protein sequence ID" value="EYU40055.1"/>
    <property type="molecule type" value="Genomic_DNA"/>
</dbReference>
<dbReference type="InterPro" id="IPR055301">
    <property type="entry name" value="Lea14-like_2"/>
</dbReference>
<evidence type="ECO:0000313" key="2">
    <source>
        <dbReference type="EMBL" id="EYU40055.1"/>
    </source>
</evidence>
<keyword evidence="3" id="KW-1185">Reference proteome</keyword>
<organism evidence="2 3">
    <name type="scientific">Erythranthe guttata</name>
    <name type="common">Yellow monkey flower</name>
    <name type="synonym">Mimulus guttatus</name>
    <dbReference type="NCBI Taxonomy" id="4155"/>
    <lineage>
        <taxon>Eukaryota</taxon>
        <taxon>Viridiplantae</taxon>
        <taxon>Streptophyta</taxon>
        <taxon>Embryophyta</taxon>
        <taxon>Tracheophyta</taxon>
        <taxon>Spermatophyta</taxon>
        <taxon>Magnoliopsida</taxon>
        <taxon>eudicotyledons</taxon>
        <taxon>Gunneridae</taxon>
        <taxon>Pentapetalae</taxon>
        <taxon>asterids</taxon>
        <taxon>lamiids</taxon>
        <taxon>Lamiales</taxon>
        <taxon>Phrymaceae</taxon>
        <taxon>Erythranthe</taxon>
    </lineage>
</organism>
<reference evidence="2 3" key="1">
    <citation type="journal article" date="2013" name="Proc. Natl. Acad. Sci. U.S.A.">
        <title>Fine-scale variation in meiotic recombination in Mimulus inferred from population shotgun sequencing.</title>
        <authorList>
            <person name="Hellsten U."/>
            <person name="Wright K.M."/>
            <person name="Jenkins J."/>
            <person name="Shu S."/>
            <person name="Yuan Y."/>
            <person name="Wessler S.R."/>
            <person name="Schmutz J."/>
            <person name="Willis J.H."/>
            <person name="Rokhsar D.S."/>
        </authorList>
    </citation>
    <scope>NUCLEOTIDE SEQUENCE [LARGE SCALE GENOMIC DNA]</scope>
    <source>
        <strain evidence="3">cv. DUN x IM62</strain>
    </source>
</reference>
<evidence type="ECO:0000259" key="1">
    <source>
        <dbReference type="Pfam" id="PF03168"/>
    </source>
</evidence>
<evidence type="ECO:0000313" key="3">
    <source>
        <dbReference type="Proteomes" id="UP000030748"/>
    </source>
</evidence>
<sequence>MAKKCLACVAVFVLFQAAVIMVLALTVLKIKSPKIRFNAIAVESFTSNNGNNAGPTPSINMRLLTQLTIKNTNFGQFKYDNATLAILYNGVPLGEAVIPRGRVKARKTLKFNVSFDLNSDRLNGNNTNLGNDINSGVLRLSSQARVNGKVHLMKIIKKNKSGNMNCDWIVNLATRMVENLNCK</sequence>
<gene>
    <name evidence="2" type="ORF">MIMGU_mgv1a018374mg</name>
</gene>
<name>A0A022RM67_ERYGU</name>
<dbReference type="InterPro" id="IPR004864">
    <property type="entry name" value="LEA_2"/>
</dbReference>
<protein>
    <recommendedName>
        <fullName evidence="1">Late embryogenesis abundant protein LEA-2 subgroup domain-containing protein</fullName>
    </recommendedName>
</protein>
<dbReference type="Gene3D" id="2.60.40.1820">
    <property type="match status" value="1"/>
</dbReference>
<dbReference type="SUPFAM" id="SSF117070">
    <property type="entry name" value="LEA14-like"/>
    <property type="match status" value="1"/>
</dbReference>
<proteinExistence type="predicted"/>
<feature type="domain" description="Late embryogenesis abundant protein LEA-2 subgroup" evidence="1">
    <location>
        <begin position="67"/>
        <end position="166"/>
    </location>
</feature>
<dbReference type="Proteomes" id="UP000030748">
    <property type="component" value="Unassembled WGS sequence"/>
</dbReference>
<dbReference type="PhylomeDB" id="A0A022RM67"/>
<dbReference type="STRING" id="4155.A0A022RM67"/>
<dbReference type="Pfam" id="PF03168">
    <property type="entry name" value="LEA_2"/>
    <property type="match status" value="1"/>
</dbReference>
<dbReference type="PANTHER" id="PTHR31852">
    <property type="entry name" value="LATE EMBRYOGENESIS ABUNDANT (LEA) HYDROXYPROLINE-RICH GLYCOPROTEIN FAMILY"/>
    <property type="match status" value="1"/>
</dbReference>
<dbReference type="eggNOG" id="ENOG502S0D6">
    <property type="taxonomic scope" value="Eukaryota"/>
</dbReference>
<accession>A0A022RM67</accession>